<gene>
    <name evidence="3" type="ORF">DEB45_06350</name>
</gene>
<evidence type="ECO:0000259" key="2">
    <source>
        <dbReference type="Pfam" id="PF07715"/>
    </source>
</evidence>
<dbReference type="EMBL" id="DONK01000095">
    <property type="protein sequence ID" value="HBU50860.1"/>
    <property type="molecule type" value="Genomic_DNA"/>
</dbReference>
<feature type="non-terminal residue" evidence="3">
    <location>
        <position position="113"/>
    </location>
</feature>
<protein>
    <submittedName>
        <fullName evidence="3">TonB-dependent siderophore receptor</fullName>
    </submittedName>
</protein>
<organism evidence="3 4">
    <name type="scientific">Alteromonas australica</name>
    <dbReference type="NCBI Taxonomy" id="589873"/>
    <lineage>
        <taxon>Bacteria</taxon>
        <taxon>Pseudomonadati</taxon>
        <taxon>Pseudomonadota</taxon>
        <taxon>Gammaproteobacteria</taxon>
        <taxon>Alteromonadales</taxon>
        <taxon>Alteromonadaceae</taxon>
        <taxon>Alteromonas/Salinimonas group</taxon>
        <taxon>Alteromonas</taxon>
    </lineage>
</organism>
<name>A0A358DXI9_9ALTE</name>
<reference evidence="3 4" key="1">
    <citation type="journal article" date="2018" name="Nat. Biotechnol.">
        <title>A standardized bacterial taxonomy based on genome phylogeny substantially revises the tree of life.</title>
        <authorList>
            <person name="Parks D.H."/>
            <person name="Chuvochina M."/>
            <person name="Waite D.W."/>
            <person name="Rinke C."/>
            <person name="Skarshewski A."/>
            <person name="Chaumeil P.A."/>
            <person name="Hugenholtz P."/>
        </authorList>
    </citation>
    <scope>NUCLEOTIDE SEQUENCE [LARGE SCALE GENOMIC DNA]</scope>
    <source>
        <strain evidence="3">UBA11621</strain>
    </source>
</reference>
<comment type="caution">
    <text evidence="3">The sequence shown here is derived from an EMBL/GenBank/DDBJ whole genome shotgun (WGS) entry which is preliminary data.</text>
</comment>
<feature type="domain" description="TonB-dependent receptor plug" evidence="2">
    <location>
        <begin position="54"/>
        <end position="109"/>
    </location>
</feature>
<dbReference type="InterPro" id="IPR012910">
    <property type="entry name" value="Plug_dom"/>
</dbReference>
<dbReference type="Proteomes" id="UP000264779">
    <property type="component" value="Unassembled WGS sequence"/>
</dbReference>
<dbReference type="Pfam" id="PF07715">
    <property type="entry name" value="Plug"/>
    <property type="match status" value="1"/>
</dbReference>
<sequence>MKTRWVKTSLAASISALLSTSALAQSESNQVEADVEKITVHGLHRAYQGAFEYKEVPAAAQDIDLGLIGDAGAINLNDALDLSASVARQNNFGGLWNSFAIRGFSGDENLPSG</sequence>
<evidence type="ECO:0000313" key="3">
    <source>
        <dbReference type="EMBL" id="HBU50860.1"/>
    </source>
</evidence>
<dbReference type="SUPFAM" id="SSF56935">
    <property type="entry name" value="Porins"/>
    <property type="match status" value="1"/>
</dbReference>
<accession>A0A358DXI9</accession>
<evidence type="ECO:0000313" key="4">
    <source>
        <dbReference type="Proteomes" id="UP000264779"/>
    </source>
</evidence>
<keyword evidence="3" id="KW-0675">Receptor</keyword>
<keyword evidence="1" id="KW-0732">Signal</keyword>
<feature type="chain" id="PRO_5016784169" evidence="1">
    <location>
        <begin position="25"/>
        <end position="113"/>
    </location>
</feature>
<proteinExistence type="predicted"/>
<feature type="signal peptide" evidence="1">
    <location>
        <begin position="1"/>
        <end position="24"/>
    </location>
</feature>
<evidence type="ECO:0000256" key="1">
    <source>
        <dbReference type="SAM" id="SignalP"/>
    </source>
</evidence>
<dbReference type="AlphaFoldDB" id="A0A358DXI9"/>